<dbReference type="InterPro" id="IPR010679">
    <property type="entry name" value="DUF1254"/>
</dbReference>
<evidence type="ECO:0000259" key="2">
    <source>
        <dbReference type="Pfam" id="PF06863"/>
    </source>
</evidence>
<protein>
    <submittedName>
        <fullName evidence="3">DUF1254 domain-containing protein</fullName>
    </submittedName>
</protein>
<dbReference type="InterPro" id="IPR010621">
    <property type="entry name" value="DUF1214"/>
</dbReference>
<evidence type="ECO:0000313" key="4">
    <source>
        <dbReference type="Proteomes" id="UP000278823"/>
    </source>
</evidence>
<dbReference type="Proteomes" id="UP000278823">
    <property type="component" value="Unassembled WGS sequence"/>
</dbReference>
<dbReference type="EMBL" id="RJTH01000008">
    <property type="protein sequence ID" value="RUM23342.1"/>
    <property type="molecule type" value="Genomic_DNA"/>
</dbReference>
<comment type="caution">
    <text evidence="3">The sequence shown here is derived from an EMBL/GenBank/DDBJ whole genome shotgun (WGS) entry which is preliminary data.</text>
</comment>
<dbReference type="Pfam" id="PF06863">
    <property type="entry name" value="DUF1254"/>
    <property type="match status" value="1"/>
</dbReference>
<dbReference type="Gene3D" id="2.60.120.600">
    <property type="entry name" value="Domain of unknown function DUF1214, C-terminal domain"/>
    <property type="match status" value="1"/>
</dbReference>
<dbReference type="OrthoDB" id="272779at2"/>
<evidence type="ECO:0000259" key="1">
    <source>
        <dbReference type="Pfam" id="PF06742"/>
    </source>
</evidence>
<dbReference type="Pfam" id="PF06742">
    <property type="entry name" value="DUF1214"/>
    <property type="match status" value="1"/>
</dbReference>
<feature type="domain" description="DUF1214" evidence="1">
    <location>
        <begin position="342"/>
        <end position="447"/>
    </location>
</feature>
<accession>A0A432PGA7</accession>
<name>A0A432PGA7_9HYPH</name>
<dbReference type="Gene3D" id="1.10.3360.10">
    <property type="entry name" value="VPA0735-like domain"/>
    <property type="match status" value="1"/>
</dbReference>
<dbReference type="RefSeq" id="WP_126923349.1">
    <property type="nucleotide sequence ID" value="NZ_ML133693.1"/>
</dbReference>
<dbReference type="AlphaFoldDB" id="A0A432PGA7"/>
<keyword evidence="4" id="KW-1185">Reference proteome</keyword>
<proteinExistence type="predicted"/>
<gene>
    <name evidence="3" type="ORF">EFQ99_22105</name>
</gene>
<dbReference type="Gene3D" id="2.60.40.1610">
    <property type="entry name" value="Domain of unknown function DUF1254"/>
    <property type="match status" value="1"/>
</dbReference>
<dbReference type="InterPro" id="IPR037050">
    <property type="entry name" value="DUF1254_sf"/>
</dbReference>
<dbReference type="InterPro" id="IPR037049">
    <property type="entry name" value="DUF1214_C_sf"/>
</dbReference>
<dbReference type="PANTHER" id="PTHR36509:SF3">
    <property type="entry name" value="SIGNAL PEPTIDE PROTEIN"/>
    <property type="match status" value="1"/>
</dbReference>
<evidence type="ECO:0000313" key="3">
    <source>
        <dbReference type="EMBL" id="RUM23342.1"/>
    </source>
</evidence>
<dbReference type="SUPFAM" id="SSF160935">
    <property type="entry name" value="VPA0735-like"/>
    <property type="match status" value="1"/>
</dbReference>
<dbReference type="PANTHER" id="PTHR36509">
    <property type="entry name" value="BLL3101 PROTEIN"/>
    <property type="match status" value="1"/>
</dbReference>
<feature type="domain" description="DUF1254" evidence="2">
    <location>
        <begin position="61"/>
        <end position="194"/>
    </location>
</feature>
<reference evidence="4" key="1">
    <citation type="submission" date="2018-11" db="EMBL/GenBank/DDBJ databases">
        <title>Rhizobium chutanense sp. nov., isolated from root nodules of Phaseolus vulgaris in China.</title>
        <authorList>
            <person name="Huo Y."/>
        </authorList>
    </citation>
    <scope>NUCLEOTIDE SEQUENCE [LARGE SCALE GENOMIC DNA]</scope>
    <source>
        <strain evidence="4">CCBAU 65647</strain>
    </source>
</reference>
<organism evidence="3 4">
    <name type="scientific">Rhizobium vallis</name>
    <dbReference type="NCBI Taxonomy" id="634290"/>
    <lineage>
        <taxon>Bacteria</taxon>
        <taxon>Pseudomonadati</taxon>
        <taxon>Pseudomonadota</taxon>
        <taxon>Alphaproteobacteria</taxon>
        <taxon>Hyphomicrobiales</taxon>
        <taxon>Rhizobiaceae</taxon>
        <taxon>Rhizobium/Agrobacterium group</taxon>
        <taxon>Rhizobium</taxon>
    </lineage>
</organism>
<sequence>MRAVLTALSFVCLATFARSETQSVEEQLTHSRAVQAAIWGMPAVNTDLMRQEMLTKTPGKVNQFIYWGGPLDWHNQTLTPNPDTLYFMGFFDVKDGPMVLEVPPGDANGSLNGNIVTQWQTSLEDVGLLGVDKGRGGKFVLLPPGYADQVPEAYSPLRSDTYGGYALIRSNLKSHSEADVAASIAYAKRVKFYPLSAAANPPETVFTDVKDVNFDSTIRYDVSFYEKLDGIIQSEPWIDRDRAMIDPLRTIGIEKGKPFAPDEAARAILNTAIGEAKQLLAARYDVGFPAFWEGSHWTLPALPEAIEGQGTTYADKSKYAVDARGLGYTYAYISIKRLGAGQFYLISIRDKDGNGYDGAKTYRLHVPPDVPVDQYWSLTAYDRETHALIKNVDRASRASNTKELRRNPDGSVDLYIGSKAPVGQESNWIPTDPARKFEFMFRLYGPKPEFFEKKTWKLPDVEKVSV</sequence>